<keyword evidence="1" id="KW-0732">Signal</keyword>
<dbReference type="AlphaFoldDB" id="A0A1Y6EVF4"/>
<evidence type="ECO:0000313" key="4">
    <source>
        <dbReference type="Proteomes" id="UP000194450"/>
    </source>
</evidence>
<gene>
    <name evidence="3" type="ORF">SAMN06297229_1139</name>
</gene>
<dbReference type="RefSeq" id="WP_086434247.1">
    <property type="nucleotide sequence ID" value="NZ_FXWH01000001.1"/>
</dbReference>
<dbReference type="OrthoDB" id="9770043at2"/>
<name>A0A1Y6EVF4_9GAMM</name>
<dbReference type="PANTHER" id="PTHR19328">
    <property type="entry name" value="HEDGEHOG-INTERACTING PROTEIN"/>
    <property type="match status" value="1"/>
</dbReference>
<dbReference type="SUPFAM" id="SSF50952">
    <property type="entry name" value="Soluble quinoprotein glucose dehydrogenase"/>
    <property type="match status" value="1"/>
</dbReference>
<dbReference type="InterPro" id="IPR011042">
    <property type="entry name" value="6-blade_b-propeller_TolB-like"/>
</dbReference>
<accession>A0A1Y6EVF4</accession>
<evidence type="ECO:0000259" key="2">
    <source>
        <dbReference type="Pfam" id="PF07995"/>
    </source>
</evidence>
<dbReference type="PANTHER" id="PTHR19328:SF75">
    <property type="entry name" value="ALDOSE SUGAR DEHYDROGENASE YLII"/>
    <property type="match status" value="1"/>
</dbReference>
<proteinExistence type="predicted"/>
<sequence>MKYLLMLSWLVAGVALAQPKALVEGLVKPWGLTQLPDGRVLVTERQGQLRIISLQTESGSLQVTQSTQVSVAPEDLLELGQGGLLDVRPHPDFANNQKLYFSYSCGSAEANHTCLAAGVLTNNEIQNVQPLFRSQPAKTGGAHFAGRLLWLPDTTLLLTVGDGFDYREQAQRLDSHLGKTLRLTDNGSAPADNPLVGQAGAKAEIYTYGHRNSQGLVWNSTTNQILSHEHGPRGGDEINHLVAGNNYGWPIATFGLDYTGAVVSPYQRLPQVTAPLLQWTPSIAPSAMAIYQDKLLVTALAARELRMIQLPGASHSAPPGKLSWSEQGEKKLLSELNLRWRNILVTQSGHVLALSDGTDASLYDITAVIAAQ</sequence>
<evidence type="ECO:0000256" key="1">
    <source>
        <dbReference type="SAM" id="SignalP"/>
    </source>
</evidence>
<feature type="signal peptide" evidence="1">
    <location>
        <begin position="1"/>
        <end position="17"/>
    </location>
</feature>
<keyword evidence="4" id="KW-1185">Reference proteome</keyword>
<evidence type="ECO:0000313" key="3">
    <source>
        <dbReference type="EMBL" id="SMQ64930.1"/>
    </source>
</evidence>
<feature type="domain" description="Glucose/Sorbosone dehydrogenase" evidence="2">
    <location>
        <begin position="27"/>
        <end position="363"/>
    </location>
</feature>
<dbReference type="Gene3D" id="2.120.10.30">
    <property type="entry name" value="TolB, C-terminal domain"/>
    <property type="match status" value="1"/>
</dbReference>
<dbReference type="Proteomes" id="UP000194450">
    <property type="component" value="Unassembled WGS sequence"/>
</dbReference>
<reference evidence="4" key="1">
    <citation type="submission" date="2017-04" db="EMBL/GenBank/DDBJ databases">
        <authorList>
            <person name="Varghese N."/>
            <person name="Submissions S."/>
        </authorList>
    </citation>
    <scope>NUCLEOTIDE SEQUENCE [LARGE SCALE GENOMIC DNA]</scope>
</reference>
<protein>
    <submittedName>
        <fullName evidence="3">Glucose/arabinose dehydrogenase, beta-propeller fold</fullName>
    </submittedName>
</protein>
<dbReference type="EMBL" id="FXWH01000001">
    <property type="protein sequence ID" value="SMQ64930.1"/>
    <property type="molecule type" value="Genomic_DNA"/>
</dbReference>
<dbReference type="Pfam" id="PF07995">
    <property type="entry name" value="GSDH"/>
    <property type="match status" value="1"/>
</dbReference>
<feature type="chain" id="PRO_5012576919" evidence="1">
    <location>
        <begin position="18"/>
        <end position="372"/>
    </location>
</feature>
<organism evidence="3 4">
    <name type="scientific">Pseudidiomarina planktonica</name>
    <dbReference type="NCBI Taxonomy" id="1323738"/>
    <lineage>
        <taxon>Bacteria</taxon>
        <taxon>Pseudomonadati</taxon>
        <taxon>Pseudomonadota</taxon>
        <taxon>Gammaproteobacteria</taxon>
        <taxon>Alteromonadales</taxon>
        <taxon>Idiomarinaceae</taxon>
        <taxon>Pseudidiomarina</taxon>
    </lineage>
</organism>
<dbReference type="InterPro" id="IPR011041">
    <property type="entry name" value="Quinoprot_gluc/sorb_DH_b-prop"/>
</dbReference>
<dbReference type="InterPro" id="IPR012938">
    <property type="entry name" value="Glc/Sorbosone_DH"/>
</dbReference>